<dbReference type="EMBL" id="UYSL01021748">
    <property type="protein sequence ID" value="VDL79056.1"/>
    <property type="molecule type" value="Genomic_DNA"/>
</dbReference>
<evidence type="ECO:0000313" key="3">
    <source>
        <dbReference type="Proteomes" id="UP000271162"/>
    </source>
</evidence>
<name>A0A0N4YFD2_NIPBR</name>
<dbReference type="WBParaSite" id="NBR_0001546101-mRNA-1">
    <property type="protein sequence ID" value="NBR_0001546101-mRNA-1"/>
    <property type="gene ID" value="NBR_0001546101"/>
</dbReference>
<evidence type="ECO:0000256" key="1">
    <source>
        <dbReference type="SAM" id="MobiDB-lite"/>
    </source>
</evidence>
<proteinExistence type="predicted"/>
<sequence length="61" mass="7208">MKRPENSRRVVSVSCLPMSKGLSRWNRLHGFRRSSFQHRHRTRKVPYGTRVRTGKVRSDGD</sequence>
<organism evidence="4">
    <name type="scientific">Nippostrongylus brasiliensis</name>
    <name type="common">Rat hookworm</name>
    <dbReference type="NCBI Taxonomy" id="27835"/>
    <lineage>
        <taxon>Eukaryota</taxon>
        <taxon>Metazoa</taxon>
        <taxon>Ecdysozoa</taxon>
        <taxon>Nematoda</taxon>
        <taxon>Chromadorea</taxon>
        <taxon>Rhabditida</taxon>
        <taxon>Rhabditina</taxon>
        <taxon>Rhabditomorpha</taxon>
        <taxon>Strongyloidea</taxon>
        <taxon>Heligmosomidae</taxon>
        <taxon>Nippostrongylus</taxon>
    </lineage>
</organism>
<evidence type="ECO:0000313" key="2">
    <source>
        <dbReference type="EMBL" id="VDL79056.1"/>
    </source>
</evidence>
<feature type="region of interest" description="Disordered" evidence="1">
    <location>
        <begin position="36"/>
        <end position="61"/>
    </location>
</feature>
<protein>
    <submittedName>
        <fullName evidence="2 4">Uncharacterized protein</fullName>
    </submittedName>
</protein>
<accession>A0A0N4YFD2</accession>
<evidence type="ECO:0000313" key="4">
    <source>
        <dbReference type="WBParaSite" id="NBR_0001546101-mRNA-1"/>
    </source>
</evidence>
<reference evidence="4" key="1">
    <citation type="submission" date="2017-02" db="UniProtKB">
        <authorList>
            <consortium name="WormBaseParasite"/>
        </authorList>
    </citation>
    <scope>IDENTIFICATION</scope>
</reference>
<keyword evidence="3" id="KW-1185">Reference proteome</keyword>
<reference evidence="2 3" key="2">
    <citation type="submission" date="2018-11" db="EMBL/GenBank/DDBJ databases">
        <authorList>
            <consortium name="Pathogen Informatics"/>
        </authorList>
    </citation>
    <scope>NUCLEOTIDE SEQUENCE [LARGE SCALE GENOMIC DNA]</scope>
</reference>
<dbReference type="Proteomes" id="UP000271162">
    <property type="component" value="Unassembled WGS sequence"/>
</dbReference>
<dbReference type="AlphaFoldDB" id="A0A0N4YFD2"/>
<gene>
    <name evidence="2" type="ORF">NBR_LOCUS15462</name>
</gene>